<dbReference type="InterPro" id="IPR015943">
    <property type="entry name" value="WD40/YVTN_repeat-like_dom_sf"/>
</dbReference>
<dbReference type="RefSeq" id="WP_062450051.1">
    <property type="nucleotide sequence ID" value="NZ_CP014646.1"/>
</dbReference>
<dbReference type="KEGG" id="thu:AC731_005330"/>
<sequence length="391" mass="40486">MSLLFVPVTGAANPPLAAYVGLTRCLDSAKFTAAVPTNGRAVSVSPDGTKIAYVCTSSPYLVVYDAASFSPITISGGNPAGTGVCCKFSPDGAYLAVGHNTAPFLTIYETIGWTKVTGLSANPSGAVNAIAFTPDGSKLFVACQSSPGFYGYNTSDWTQMSGTPSLGGNGTGCAVHPDGTKVAITGTAALPYVWVYNIADWTAVSSTPGGGPVAAAQCCAYSPDGNRFYVGSSGSQAIYAYDLVGSTRTLLIAGGTGLVYSIVPSADGTKLWACNQGGYLNEYQVGSWTRTWVQPVTVALYIMDEAPASLSEKYIGTTAADPVTDQNNNPIVTDVRAYLRRTGELLGATTTAADGSFSLGPFASQQEVQVTYLYPSGSPLRNDLIHRVIPA</sequence>
<evidence type="ECO:0000313" key="2">
    <source>
        <dbReference type="Proteomes" id="UP000036902"/>
    </source>
</evidence>
<dbReference type="InterPro" id="IPR051200">
    <property type="entry name" value="Host-pathogen_enzymatic-act"/>
</dbReference>
<dbReference type="PANTHER" id="PTHR47197">
    <property type="entry name" value="PROTEIN NIRF"/>
    <property type="match status" value="1"/>
</dbReference>
<accession>A0A127K377</accession>
<dbReference type="PANTHER" id="PTHR47197:SF3">
    <property type="entry name" value="DIHYDRO-HEME D1 DEHYDROGENASE"/>
    <property type="match status" value="1"/>
</dbReference>
<name>A0A127K377_9RHOO</name>
<dbReference type="SUPFAM" id="SSF75011">
    <property type="entry name" value="3-carboxy-cis,cis-mucoante lactonizing enzyme"/>
    <property type="match status" value="1"/>
</dbReference>
<gene>
    <name evidence="1" type="ORF">AC731_005330</name>
</gene>
<reference evidence="2" key="1">
    <citation type="submission" date="2016-03" db="EMBL/GenBank/DDBJ databases">
        <authorList>
            <person name="Ma C."/>
            <person name="Zhou S."/>
            <person name="Yang G."/>
        </authorList>
    </citation>
    <scope>NUCLEOTIDE SEQUENCE [LARGE SCALE GENOMIC DNA]</scope>
    <source>
        <strain evidence="2">SgZ-1</strain>
    </source>
</reference>
<evidence type="ECO:0000313" key="1">
    <source>
        <dbReference type="EMBL" id="AMO36407.1"/>
    </source>
</evidence>
<keyword evidence="2" id="KW-1185">Reference proteome</keyword>
<dbReference type="STRING" id="1134435.AC731_005330"/>
<protein>
    <submittedName>
        <fullName evidence="1">Uncharacterized protein</fullName>
    </submittedName>
</protein>
<dbReference type="EMBL" id="CP014646">
    <property type="protein sequence ID" value="AMO36407.1"/>
    <property type="molecule type" value="Genomic_DNA"/>
</dbReference>
<dbReference type="Gene3D" id="2.120.10.30">
    <property type="entry name" value="TolB, C-terminal domain"/>
    <property type="match status" value="1"/>
</dbReference>
<dbReference type="Proteomes" id="UP000036902">
    <property type="component" value="Chromosome"/>
</dbReference>
<organism evidence="1 2">
    <name type="scientific">Thauera humireducens</name>
    <dbReference type="NCBI Taxonomy" id="1134435"/>
    <lineage>
        <taxon>Bacteria</taxon>
        <taxon>Pseudomonadati</taxon>
        <taxon>Pseudomonadota</taxon>
        <taxon>Betaproteobacteria</taxon>
        <taxon>Rhodocyclales</taxon>
        <taxon>Zoogloeaceae</taxon>
        <taxon>Thauera</taxon>
    </lineage>
</organism>
<dbReference type="InterPro" id="IPR011042">
    <property type="entry name" value="6-blade_b-propeller_TolB-like"/>
</dbReference>
<proteinExistence type="predicted"/>
<dbReference type="AlphaFoldDB" id="A0A127K377"/>
<dbReference type="Gene3D" id="2.130.10.10">
    <property type="entry name" value="YVTN repeat-like/Quinoprotein amine dehydrogenase"/>
    <property type="match status" value="1"/>
</dbReference>